<evidence type="ECO:0000256" key="1">
    <source>
        <dbReference type="SAM" id="MobiDB-lite"/>
    </source>
</evidence>
<proteinExistence type="predicted"/>
<dbReference type="OrthoDB" id="348471at2759"/>
<evidence type="ECO:0000313" key="2">
    <source>
        <dbReference type="EMBL" id="CDJ59857.1"/>
    </source>
</evidence>
<feature type="compositionally biased region" description="Polar residues" evidence="1">
    <location>
        <begin position="322"/>
        <end position="337"/>
    </location>
</feature>
<reference evidence="2" key="2">
    <citation type="submission" date="2013-10" db="EMBL/GenBank/DDBJ databases">
        <authorList>
            <person name="Aslett M."/>
        </authorList>
    </citation>
    <scope>NUCLEOTIDE SEQUENCE [LARGE SCALE GENOMIC DNA]</scope>
    <source>
        <strain evidence="2">Weybridge</strain>
    </source>
</reference>
<gene>
    <name evidence="2" type="ORF">EMWEY_00059220</name>
</gene>
<protein>
    <submittedName>
        <fullName evidence="2">Uncharacterized protein</fullName>
    </submittedName>
</protein>
<dbReference type="AlphaFoldDB" id="U6M6J6"/>
<dbReference type="GeneID" id="25339908"/>
<feature type="region of interest" description="Disordered" evidence="1">
    <location>
        <begin position="29"/>
        <end position="54"/>
    </location>
</feature>
<accession>U6M6J6</accession>
<keyword evidence="3" id="KW-1185">Reference proteome</keyword>
<dbReference type="EMBL" id="HG720916">
    <property type="protein sequence ID" value="CDJ59857.1"/>
    <property type="molecule type" value="Genomic_DNA"/>
</dbReference>
<feature type="non-terminal residue" evidence="2">
    <location>
        <position position="350"/>
    </location>
</feature>
<dbReference type="Proteomes" id="UP000030763">
    <property type="component" value="Unassembled WGS sequence"/>
</dbReference>
<dbReference type="RefSeq" id="XP_013336502.1">
    <property type="nucleotide sequence ID" value="XM_013481048.1"/>
</dbReference>
<feature type="region of interest" description="Disordered" evidence="1">
    <location>
        <begin position="315"/>
        <end position="350"/>
    </location>
</feature>
<dbReference type="VEuPathDB" id="ToxoDB:EMWEY_00059220"/>
<name>U6M6J6_EIMMA</name>
<reference evidence="2" key="1">
    <citation type="submission" date="2013-10" db="EMBL/GenBank/DDBJ databases">
        <title>Genomic analysis of the causative agents of coccidiosis in chickens.</title>
        <authorList>
            <person name="Reid A.J."/>
            <person name="Blake D."/>
            <person name="Billington K."/>
            <person name="Browne H."/>
            <person name="Dunn M."/>
            <person name="Hung S."/>
            <person name="Kawahara F."/>
            <person name="Miranda-Saavedra D."/>
            <person name="Mourier T."/>
            <person name="Nagra H."/>
            <person name="Otto T.D."/>
            <person name="Rawlings N."/>
            <person name="Sanchez A."/>
            <person name="Sanders M."/>
            <person name="Subramaniam C."/>
            <person name="Tay Y."/>
            <person name="Dear P."/>
            <person name="Doerig C."/>
            <person name="Gruber A."/>
            <person name="Parkinson J."/>
            <person name="Shirley M."/>
            <person name="Wan K.L."/>
            <person name="Berriman M."/>
            <person name="Tomley F."/>
            <person name="Pain A."/>
        </authorList>
    </citation>
    <scope>NUCLEOTIDE SEQUENCE [LARGE SCALE GENOMIC DNA]</scope>
    <source>
        <strain evidence="2">Weybridge</strain>
    </source>
</reference>
<organism evidence="2 3">
    <name type="scientific">Eimeria maxima</name>
    <name type="common">Coccidian parasite</name>
    <dbReference type="NCBI Taxonomy" id="5804"/>
    <lineage>
        <taxon>Eukaryota</taxon>
        <taxon>Sar</taxon>
        <taxon>Alveolata</taxon>
        <taxon>Apicomplexa</taxon>
        <taxon>Conoidasida</taxon>
        <taxon>Coccidia</taxon>
        <taxon>Eucoccidiorida</taxon>
        <taxon>Eimeriorina</taxon>
        <taxon>Eimeriidae</taxon>
        <taxon>Eimeria</taxon>
    </lineage>
</organism>
<sequence>MKGRAYIPTSLGIRWRLSDSDEVDRWISDCDRSDDPQSVDEGVDEGAVGGGELSEERGESQAVEALEDLKCVVTLGLQMAACLPFNTRAILVSLLMAICVQELVLLGVYSTPAVELERQRTLDFILEKGQKEVAQLEACGQSCSALRRLRKMLPLMQHIRNAPSEPNPTELGVEATISHRRVVECKWALQQLKPWIEGSIPTPRGIVDKVLQLLAFARRSGKGRVTANNVTYSWLDMVQQQVNFAGIAKPREDAGTSTRMAVGEQLDFLSKRYGRLSKALTHSIQSALSDTPLEEPRQEHHQQDAQQLLQNQNIVHQQQHQWTNHPSNINPGPSSILQPLAEQPPAQTAG</sequence>
<evidence type="ECO:0000313" key="3">
    <source>
        <dbReference type="Proteomes" id="UP000030763"/>
    </source>
</evidence>